<sequence length="643" mass="70427">MSLKWSKGSRSIFLDYITASEVLSIVSAPRHRHWAVLVGLLRTLENADNHSLPIPYFYLGQQPYAAVAAQAMPNGRTASWTKDGHVFESFTNVSASPENATFHATVQAFHPAFNCHPVVSITGKSNDENARFTAGVSSQPELNCSVDLQQTLEYFPRFSAPQVFGWLNVTSCDSADTDLRLISTFALAHRLPRSGTQYDPTSFTPISVMCSLVFTIQDAEVSVNRSKDEIFDYRLLSSTARAIDIQNSLSAIYIYLSNPVDGGVQEAYTIRVHSGIRRGTGPPILPDTEIDYFDVDPIATLRNVTAAATWLAKEYHLDPISNLITGNQAMFRIDSYLHNPGLYSTAVSQLSTTIMAEVLNNATTNVRALGDTSIVDSLEHAFNNSKGMTFDIEAAVVTASEFTEWAMIPKFNIPVQLGILSNLVFSNLTDIDDLQIEGADLSTAEVSLNVPVILVDISCTPATMIPMLRGYAPCRKSGDMTWDFEFYCDNACKLILHPGRSPLRIPEGNCRSTCYKLSNRFIGSTNIDLHHDYKVLLVDFSPIQHWVGNRTALPPDWLLGPDISNVSLPTIRAASCHTTLTRITVDATFVPLPQPPPPPPPPFWMTPPASKSAFARGGSADASPDRPGTLDSPGRYGGIEMGD</sequence>
<protein>
    <submittedName>
        <fullName evidence="2">Uncharacterized protein</fullName>
    </submittedName>
</protein>
<name>A0A8H4IPA0_9PEZI</name>
<dbReference type="AlphaFoldDB" id="A0A8H4IPA0"/>
<keyword evidence="3" id="KW-1185">Reference proteome</keyword>
<gene>
    <name evidence="2" type="ORF">GTA08_BOTSDO08438</name>
</gene>
<evidence type="ECO:0000313" key="3">
    <source>
        <dbReference type="Proteomes" id="UP000572817"/>
    </source>
</evidence>
<proteinExistence type="predicted"/>
<dbReference type="OrthoDB" id="3928543at2759"/>
<organism evidence="2 3">
    <name type="scientific">Botryosphaeria dothidea</name>
    <dbReference type="NCBI Taxonomy" id="55169"/>
    <lineage>
        <taxon>Eukaryota</taxon>
        <taxon>Fungi</taxon>
        <taxon>Dikarya</taxon>
        <taxon>Ascomycota</taxon>
        <taxon>Pezizomycotina</taxon>
        <taxon>Dothideomycetes</taxon>
        <taxon>Dothideomycetes incertae sedis</taxon>
        <taxon>Botryosphaeriales</taxon>
        <taxon>Botryosphaeriaceae</taxon>
        <taxon>Botryosphaeria</taxon>
    </lineage>
</organism>
<feature type="region of interest" description="Disordered" evidence="1">
    <location>
        <begin position="591"/>
        <end position="643"/>
    </location>
</feature>
<comment type="caution">
    <text evidence="2">The sequence shown here is derived from an EMBL/GenBank/DDBJ whole genome shotgun (WGS) entry which is preliminary data.</text>
</comment>
<dbReference type="Proteomes" id="UP000572817">
    <property type="component" value="Unassembled WGS sequence"/>
</dbReference>
<accession>A0A8H4IPA0</accession>
<evidence type="ECO:0000256" key="1">
    <source>
        <dbReference type="SAM" id="MobiDB-lite"/>
    </source>
</evidence>
<feature type="compositionally biased region" description="Pro residues" evidence="1">
    <location>
        <begin position="592"/>
        <end position="605"/>
    </location>
</feature>
<dbReference type="EMBL" id="WWBZ02000051">
    <property type="protein sequence ID" value="KAF4304756.1"/>
    <property type="molecule type" value="Genomic_DNA"/>
</dbReference>
<evidence type="ECO:0000313" key="2">
    <source>
        <dbReference type="EMBL" id="KAF4304756.1"/>
    </source>
</evidence>
<reference evidence="2" key="1">
    <citation type="submission" date="2020-04" db="EMBL/GenBank/DDBJ databases">
        <title>Genome Assembly and Annotation of Botryosphaeria dothidea sdau 11-99, a Latent Pathogen of Apple Fruit Ring Rot in China.</title>
        <authorList>
            <person name="Yu C."/>
            <person name="Diao Y."/>
            <person name="Lu Q."/>
            <person name="Zhao J."/>
            <person name="Cui S."/>
            <person name="Peng C."/>
            <person name="He B."/>
            <person name="Liu H."/>
        </authorList>
    </citation>
    <scope>NUCLEOTIDE SEQUENCE [LARGE SCALE GENOMIC DNA]</scope>
    <source>
        <strain evidence="2">Sdau11-99</strain>
    </source>
</reference>